<gene>
    <name evidence="2" type="ORF">GCM10010991_26390</name>
</gene>
<reference evidence="2 3" key="1">
    <citation type="journal article" date="2014" name="Int. J. Syst. Evol. Microbiol.">
        <title>Complete genome sequence of Corynebacterium casei LMG S-19264T (=DSM 44701T), isolated from a smear-ripened cheese.</title>
        <authorList>
            <consortium name="US DOE Joint Genome Institute (JGI-PGF)"/>
            <person name="Walter F."/>
            <person name="Albersmeier A."/>
            <person name="Kalinowski J."/>
            <person name="Ruckert C."/>
        </authorList>
    </citation>
    <scope>NUCLEOTIDE SEQUENCE [LARGE SCALE GENOMIC DNA]</scope>
    <source>
        <strain evidence="2 3">CGMCC 1.7029</strain>
    </source>
</reference>
<feature type="chain" id="PRO_5037986107" description="Dihydrodipicolinate reductase" evidence="1">
    <location>
        <begin position="18"/>
        <end position="117"/>
    </location>
</feature>
<accession>A0A918DD50</accession>
<protein>
    <recommendedName>
        <fullName evidence="4">Dihydrodipicolinate reductase</fullName>
    </recommendedName>
</protein>
<dbReference type="EMBL" id="BMLP01000005">
    <property type="protein sequence ID" value="GGO34912.1"/>
    <property type="molecule type" value="Genomic_DNA"/>
</dbReference>
<dbReference type="Proteomes" id="UP000598196">
    <property type="component" value="Unassembled WGS sequence"/>
</dbReference>
<dbReference type="AlphaFoldDB" id="A0A918DD50"/>
<comment type="caution">
    <text evidence="2">The sequence shown here is derived from an EMBL/GenBank/DDBJ whole genome shotgun (WGS) entry which is preliminary data.</text>
</comment>
<name>A0A918DD50_9RHOB</name>
<keyword evidence="3" id="KW-1185">Reference proteome</keyword>
<dbReference type="OrthoDB" id="7874348at2"/>
<organism evidence="2 3">
    <name type="scientific">Gemmobacter aquaticus</name>
    <dbReference type="NCBI Taxonomy" id="490185"/>
    <lineage>
        <taxon>Bacteria</taxon>
        <taxon>Pseudomonadati</taxon>
        <taxon>Pseudomonadota</taxon>
        <taxon>Alphaproteobacteria</taxon>
        <taxon>Rhodobacterales</taxon>
        <taxon>Paracoccaceae</taxon>
        <taxon>Gemmobacter</taxon>
    </lineage>
</organism>
<evidence type="ECO:0000313" key="2">
    <source>
        <dbReference type="EMBL" id="GGO34912.1"/>
    </source>
</evidence>
<dbReference type="RefSeq" id="WP_146287504.1">
    <property type="nucleotide sequence ID" value="NZ_BMLP01000005.1"/>
</dbReference>
<evidence type="ECO:0008006" key="4">
    <source>
        <dbReference type="Google" id="ProtNLM"/>
    </source>
</evidence>
<evidence type="ECO:0000256" key="1">
    <source>
        <dbReference type="SAM" id="SignalP"/>
    </source>
</evidence>
<sequence>MFRIAACLALMATTAAAEPFDQVKDKARFLDLVQGRALHMGAFRIALEVLPDGEIKGEALGWPVTGRWVWQEGYFCRELDWSGKPIPWNCQLVEARGDSMRFTVDQGAGRSALFRLR</sequence>
<evidence type="ECO:0000313" key="3">
    <source>
        <dbReference type="Proteomes" id="UP000598196"/>
    </source>
</evidence>
<keyword evidence="1" id="KW-0732">Signal</keyword>
<feature type="signal peptide" evidence="1">
    <location>
        <begin position="1"/>
        <end position="17"/>
    </location>
</feature>
<proteinExistence type="predicted"/>